<evidence type="ECO:0000259" key="2">
    <source>
        <dbReference type="Pfam" id="PF24088"/>
    </source>
</evidence>
<dbReference type="Pfam" id="PF24092">
    <property type="entry name" value="DUF7373_C"/>
    <property type="match status" value="1"/>
</dbReference>
<name>A0ABX8CM39_9NOCA</name>
<feature type="domain" description="DUF7373" evidence="2">
    <location>
        <begin position="79"/>
        <end position="270"/>
    </location>
</feature>
<sequence length="429" mass="46178">MRRRRWPRGFRRLRTVLGTRGMAAGAIAVTAVLVVGFVAATWPVPGHPGPGMTPTDLSKLQVGPYPSAPAEFTPFYGETSDAYAIESRRMLTYLAGPDVIDPDVRYLGGARLLSSSGDFDDTNGPFPKNWQPVAERNRLIAGAYIWRNNDSVRARKHITLAIQRFPTEQAARAATDGYWDALNSPERHPIPIGAADLPADTRDSVRASSRTDDRGELVAAHGVYVIIGHAVIPQTDPAALGARLQEMLRAQLTAMADLKPTPLEDLPDLPSNPDHILDLTLPNQYDMSDSDQTSGGGRGGIYTPAGALHFERDTAVARPAFAAAGVDLVARNGATVYRTRDLAAAFGLQAALTRLGRDDDEVPNPAGITDAHCIRLDEPEPIRRAEYLCAVVHGRYVAVIGAPARFSGGAPASFEQRVSAQYSMLARSG</sequence>
<dbReference type="InterPro" id="IPR056463">
    <property type="entry name" value="DUF7373_C"/>
</dbReference>
<keyword evidence="1" id="KW-0472">Membrane</keyword>
<dbReference type="InterPro" id="IPR055797">
    <property type="entry name" value="DUF7373"/>
</dbReference>
<organism evidence="4 5">
    <name type="scientific">Nocardia tengchongensis</name>
    <dbReference type="NCBI Taxonomy" id="2055889"/>
    <lineage>
        <taxon>Bacteria</taxon>
        <taxon>Bacillati</taxon>
        <taxon>Actinomycetota</taxon>
        <taxon>Actinomycetes</taxon>
        <taxon>Mycobacteriales</taxon>
        <taxon>Nocardiaceae</taxon>
        <taxon>Nocardia</taxon>
    </lineage>
</organism>
<accession>A0ABX8CM39</accession>
<protein>
    <submittedName>
        <fullName evidence="4">Uncharacterized protein</fullName>
    </submittedName>
</protein>
<evidence type="ECO:0000313" key="5">
    <source>
        <dbReference type="Proteomes" id="UP000683310"/>
    </source>
</evidence>
<reference evidence="4 5" key="1">
    <citation type="submission" date="2021-04" db="EMBL/GenBank/DDBJ databases">
        <title>Nocardia tengchongensis.</title>
        <authorList>
            <person name="Zhuang k."/>
            <person name="Ran Y."/>
            <person name="Li W."/>
        </authorList>
    </citation>
    <scope>NUCLEOTIDE SEQUENCE [LARGE SCALE GENOMIC DNA]</scope>
    <source>
        <strain evidence="4 5">CFH S0057</strain>
    </source>
</reference>
<evidence type="ECO:0000259" key="3">
    <source>
        <dbReference type="Pfam" id="PF24092"/>
    </source>
</evidence>
<feature type="transmembrane region" description="Helical" evidence="1">
    <location>
        <begin position="21"/>
        <end position="42"/>
    </location>
</feature>
<feature type="domain" description="DUF7373" evidence="3">
    <location>
        <begin position="290"/>
        <end position="428"/>
    </location>
</feature>
<keyword evidence="1" id="KW-1133">Transmembrane helix</keyword>
<dbReference type="EMBL" id="CP074371">
    <property type="protein sequence ID" value="QVI21007.1"/>
    <property type="molecule type" value="Genomic_DNA"/>
</dbReference>
<dbReference type="Proteomes" id="UP000683310">
    <property type="component" value="Chromosome"/>
</dbReference>
<keyword evidence="5" id="KW-1185">Reference proteome</keyword>
<gene>
    <name evidence="4" type="ORF">KHQ06_33960</name>
</gene>
<keyword evidence="1" id="KW-0812">Transmembrane</keyword>
<evidence type="ECO:0000256" key="1">
    <source>
        <dbReference type="SAM" id="Phobius"/>
    </source>
</evidence>
<dbReference type="Pfam" id="PF24088">
    <property type="entry name" value="DUF7373"/>
    <property type="match status" value="1"/>
</dbReference>
<proteinExistence type="predicted"/>
<evidence type="ECO:0000313" key="4">
    <source>
        <dbReference type="EMBL" id="QVI21007.1"/>
    </source>
</evidence>